<dbReference type="InterPro" id="IPR014867">
    <property type="entry name" value="Spore_coat_CotH_CotH2/3/7"/>
</dbReference>
<name>A0A068SH16_9FUNG</name>
<evidence type="ECO:0000313" key="3">
    <source>
        <dbReference type="EMBL" id="CDH61569.1"/>
    </source>
</evidence>
<dbReference type="Pfam" id="PF08757">
    <property type="entry name" value="CotH"/>
    <property type="match status" value="1"/>
</dbReference>
<dbReference type="PANTHER" id="PTHR40050">
    <property type="entry name" value="INNER SPORE COAT PROTEIN H"/>
    <property type="match status" value="1"/>
</dbReference>
<dbReference type="PANTHER" id="PTHR40050:SF1">
    <property type="entry name" value="INNER SPORE COAT PROTEIN H"/>
    <property type="match status" value="1"/>
</dbReference>
<keyword evidence="2" id="KW-0732">Signal</keyword>
<feature type="chain" id="PRO_5001656134" description="Coth protein-domain-containing protein" evidence="2">
    <location>
        <begin position="24"/>
        <end position="643"/>
    </location>
</feature>
<evidence type="ECO:0008006" key="5">
    <source>
        <dbReference type="Google" id="ProtNLM"/>
    </source>
</evidence>
<evidence type="ECO:0000313" key="4">
    <source>
        <dbReference type="Proteomes" id="UP000027586"/>
    </source>
</evidence>
<evidence type="ECO:0000256" key="1">
    <source>
        <dbReference type="SAM" id="MobiDB-lite"/>
    </source>
</evidence>
<dbReference type="EMBL" id="CBTN010000203">
    <property type="protein sequence ID" value="CDH61569.1"/>
    <property type="molecule type" value="Genomic_DNA"/>
</dbReference>
<dbReference type="AlphaFoldDB" id="A0A068SH16"/>
<sequence>MHRCILLVLLLLMTAMAPRNIMADDNQVHYSVVAFPDSGQSVGVMIEHGGNGDDGKVYALSASEQYPHLYSGMAPFSQVYQYALTDATSGSVVELESEKRSLSQGASSTGNEFFGRAPTVYSVPELPQAFHPVYPPLFTNMNQSNEVATILLDLEQAELDAILANPHAKHKDAHVHKMTFISNSEIHTFTNAKLDNSGQSTKNFNRQSFEISLEKPQLLREKLVLDMLAATGAAALSASWVRVFVNGEPLGLFVLTDDASTHMVDNLLHGGDWAYPYSAWLYKGNSIDDTHTANLAYLGDELSKYPKDIYKLKDKGEAKHKLGKENASLPLVEFIRNLNAIDPAKITDEESGKELSKLIDPKHTMYHLALSFLTGSWDGLWYQASNYYLTQDLQNGQWAVITYDFDETLGNGVEQKGLATVPYDEYGPRGGDGSKRVLVDMILDSPFYRAEFERILTTIVKRYFKSSVVVPRLKVWMQMLAKDIAWDRSLEPQSPGDKVEWTADDVESGALGTGNGAKGESDLSVSIAEWVETRSKALCKQLGITDTDDLPPLGPYHGGRQMDGAGHVTERSAITPASDSSISSSANNKDTTDNENDGDDANVRALSAEQGTTNDAVSSAITMSSYLPSLLVTFVVYYSSSYY</sequence>
<dbReference type="VEuPathDB" id="FungiDB:LCOR_12344.1"/>
<gene>
    <name evidence="3" type="ORF">LCOR_12344.1</name>
</gene>
<organism evidence="3 4">
    <name type="scientific">Lichtheimia corymbifera JMRC:FSU:9682</name>
    <dbReference type="NCBI Taxonomy" id="1263082"/>
    <lineage>
        <taxon>Eukaryota</taxon>
        <taxon>Fungi</taxon>
        <taxon>Fungi incertae sedis</taxon>
        <taxon>Mucoromycota</taxon>
        <taxon>Mucoromycotina</taxon>
        <taxon>Mucoromycetes</taxon>
        <taxon>Mucorales</taxon>
        <taxon>Lichtheimiaceae</taxon>
        <taxon>Lichtheimia</taxon>
    </lineage>
</organism>
<dbReference type="OrthoDB" id="10267127at2759"/>
<evidence type="ECO:0000256" key="2">
    <source>
        <dbReference type="SAM" id="SignalP"/>
    </source>
</evidence>
<reference evidence="3" key="1">
    <citation type="submission" date="2013-08" db="EMBL/GenBank/DDBJ databases">
        <title>Gene expansion shapes genome architecture in the human pathogen Lichtheimia corymbifera: an evolutionary genomics analysis in the ancient terrestrial Mucorales (Mucoromycotina).</title>
        <authorList>
            <person name="Schwartze V.U."/>
            <person name="Winter S."/>
            <person name="Shelest E."/>
            <person name="Marcet-Houben M."/>
            <person name="Horn F."/>
            <person name="Wehner S."/>
            <person name="Hoffmann K."/>
            <person name="Riege K."/>
            <person name="Sammeth M."/>
            <person name="Nowrousian M."/>
            <person name="Valiante V."/>
            <person name="Linde J."/>
            <person name="Jacobsen I.D."/>
            <person name="Marz M."/>
            <person name="Brakhage A.A."/>
            <person name="Gabaldon T."/>
            <person name="Bocker S."/>
            <person name="Voigt K."/>
        </authorList>
    </citation>
    <scope>NUCLEOTIDE SEQUENCE [LARGE SCALE GENOMIC DNA]</scope>
    <source>
        <strain evidence="3">FSU 9682</strain>
    </source>
</reference>
<protein>
    <recommendedName>
        <fullName evidence="5">Coth protein-domain-containing protein</fullName>
    </recommendedName>
</protein>
<keyword evidence="4" id="KW-1185">Reference proteome</keyword>
<dbReference type="Proteomes" id="UP000027586">
    <property type="component" value="Unassembled WGS sequence"/>
</dbReference>
<feature type="signal peptide" evidence="2">
    <location>
        <begin position="1"/>
        <end position="23"/>
    </location>
</feature>
<comment type="caution">
    <text evidence="3">The sequence shown here is derived from an EMBL/GenBank/DDBJ whole genome shotgun (WGS) entry which is preliminary data.</text>
</comment>
<feature type="region of interest" description="Disordered" evidence="1">
    <location>
        <begin position="572"/>
        <end position="601"/>
    </location>
</feature>
<feature type="compositionally biased region" description="Low complexity" evidence="1">
    <location>
        <begin position="572"/>
        <end position="586"/>
    </location>
</feature>
<dbReference type="STRING" id="1263082.A0A068SH16"/>
<proteinExistence type="predicted"/>
<accession>A0A068SH16</accession>